<proteinExistence type="predicted"/>
<keyword evidence="1" id="KW-0418">Kinase</keyword>
<dbReference type="GO" id="GO:0016301">
    <property type="term" value="F:kinase activity"/>
    <property type="evidence" value="ECO:0007669"/>
    <property type="project" value="UniProtKB-KW"/>
</dbReference>
<name>A0A5R9QH07_9GAMM</name>
<sequence>MKDFFADDDHDVLQRNGIADFDSLWALELPAVDELNRGRGGWSGVYRLEVEGRAYYLKRQSNYLARSLFSPFGEPTFAREFRNILLYRRRGIPALQAAFFGQRRQEGEVRAILLTRALDGWRDLSDWLSGWRELENATRESILEACGRLAQRLHEAGQKHGCLYPKHIFLRQEDDGFDACLIDLEKTRPLFFGRGDRLRDIETLVRRARGWRERDVRGLLAAYLGLGADDAALDSWLGRMSARSLDKGARV</sequence>
<gene>
    <name evidence="1" type="ORF">DN820_05550</name>
</gene>
<comment type="caution">
    <text evidence="1">The sequence shown here is derived from an EMBL/GenBank/DDBJ whole genome shotgun (WGS) entry which is preliminary data.</text>
</comment>
<dbReference type="InterPro" id="IPR027023">
    <property type="entry name" value="Put_LipoPS_kinase_InaA"/>
</dbReference>
<keyword evidence="2" id="KW-1185">Reference proteome</keyword>
<dbReference type="SUPFAM" id="SSF56112">
    <property type="entry name" value="Protein kinase-like (PK-like)"/>
    <property type="match status" value="1"/>
</dbReference>
<reference evidence="1 2" key="1">
    <citation type="journal article" date="2017" name="Eur. J. Clin. Microbiol. Infect. Dis.">
        <title>Uncommonly isolated clinical Pseudomonas: identification and phylogenetic assignation.</title>
        <authorList>
            <person name="Mulet M."/>
            <person name="Gomila M."/>
            <person name="Ramirez A."/>
            <person name="Cardew S."/>
            <person name="Moore E.R."/>
            <person name="Lalucat J."/>
            <person name="Garcia-Valdes E."/>
        </authorList>
    </citation>
    <scope>NUCLEOTIDE SEQUENCE [LARGE SCALE GENOMIC DNA]</scope>
    <source>
        <strain evidence="1 2">SD129</strain>
    </source>
</reference>
<dbReference type="RefSeq" id="WP_138411130.1">
    <property type="nucleotide sequence ID" value="NZ_QLAF01000010.1"/>
</dbReference>
<keyword evidence="1" id="KW-0808">Transferase</keyword>
<evidence type="ECO:0000313" key="2">
    <source>
        <dbReference type="Proteomes" id="UP000306753"/>
    </source>
</evidence>
<dbReference type="PIRSF" id="PIRSF026326">
    <property type="entry name" value="InaA"/>
    <property type="match status" value="1"/>
</dbReference>
<dbReference type="EMBL" id="QLAG01000005">
    <property type="protein sequence ID" value="TLX64506.1"/>
    <property type="molecule type" value="Genomic_DNA"/>
</dbReference>
<accession>A0A5R9QH07</accession>
<evidence type="ECO:0000313" key="1">
    <source>
        <dbReference type="EMBL" id="TLX64506.1"/>
    </source>
</evidence>
<dbReference type="Pfam" id="PF06293">
    <property type="entry name" value="Kdo"/>
    <property type="match status" value="1"/>
</dbReference>
<dbReference type="AlphaFoldDB" id="A0A5R9QH07"/>
<organism evidence="1 2">
    <name type="scientific">Stutzerimonas nosocomialis</name>
    <dbReference type="NCBI Taxonomy" id="1056496"/>
    <lineage>
        <taxon>Bacteria</taxon>
        <taxon>Pseudomonadati</taxon>
        <taxon>Pseudomonadota</taxon>
        <taxon>Gammaproteobacteria</taxon>
        <taxon>Pseudomonadales</taxon>
        <taxon>Pseudomonadaceae</taxon>
        <taxon>Stutzerimonas</taxon>
    </lineage>
</organism>
<dbReference type="InterPro" id="IPR011009">
    <property type="entry name" value="Kinase-like_dom_sf"/>
</dbReference>
<dbReference type="Proteomes" id="UP000306753">
    <property type="component" value="Unassembled WGS sequence"/>
</dbReference>
<protein>
    <submittedName>
        <fullName evidence="1">Lipopolysaccharide kinase</fullName>
    </submittedName>
</protein>